<feature type="transmembrane region" description="Helical" evidence="8">
    <location>
        <begin position="46"/>
        <end position="68"/>
    </location>
</feature>
<feature type="transmembrane region" description="Helical" evidence="8">
    <location>
        <begin position="80"/>
        <end position="99"/>
    </location>
</feature>
<evidence type="ECO:0000256" key="2">
    <source>
        <dbReference type="ARBA" id="ARBA00022448"/>
    </source>
</evidence>
<evidence type="ECO:0000256" key="6">
    <source>
        <dbReference type="ARBA" id="ARBA00022989"/>
    </source>
</evidence>
<accession>A0A6A5XWA6</accession>
<dbReference type="PANTHER" id="PTHR30574:SF1">
    <property type="entry name" value="SULPHUR TRANSPORT DOMAIN-CONTAINING PROTEIN"/>
    <property type="match status" value="1"/>
</dbReference>
<sequence length="329" mass="35187">MFTPVETSIGALLLHQATSVLLYQNGKVLGASGYLRRLLTAPTKDILTFFAGMALSAPVLKLVLPKLVTQYPPVPTTSQAALVTVVVGAIVGLGTKFANGCTSGHMLCGLSRLSSRSASAVALFFPAAIVTHHIVHPTLITEACNSAVPCYTPTYPDAATLLPLILLTVVTVSAAKIIPRLALKLTESDDKKEAMPVAQQVSQCFAGLEFGLGLHISQMASPSKTLSFLSLPHWAAWDPSLAMVMVFGVLPNLLEYRTRGPRPLFNSKYELPTKTLKDTDWRFVTGSILFGIGWGLTGTCPGPAILRALAQPQWGFLWMGGFWLGSQVP</sequence>
<keyword evidence="4" id="KW-0997">Cell inner membrane</keyword>
<dbReference type="PANTHER" id="PTHR30574">
    <property type="entry name" value="INNER MEMBRANE PROTEIN YEDE"/>
    <property type="match status" value="1"/>
</dbReference>
<protein>
    <submittedName>
        <fullName evidence="9">YeeE/YedE family integral membrane protein</fullName>
    </submittedName>
</protein>
<evidence type="ECO:0000256" key="8">
    <source>
        <dbReference type="SAM" id="Phobius"/>
    </source>
</evidence>
<name>A0A6A5XWA6_9PLEO</name>
<evidence type="ECO:0000256" key="4">
    <source>
        <dbReference type="ARBA" id="ARBA00022519"/>
    </source>
</evidence>
<keyword evidence="6 8" id="KW-1133">Transmembrane helix</keyword>
<evidence type="ECO:0000256" key="7">
    <source>
        <dbReference type="ARBA" id="ARBA00023136"/>
    </source>
</evidence>
<keyword evidence="7 8" id="KW-0472">Membrane</keyword>
<keyword evidence="3" id="KW-1003">Cell membrane</keyword>
<dbReference type="AlphaFoldDB" id="A0A6A5XWA6"/>
<feature type="transmembrane region" description="Helical" evidence="8">
    <location>
        <begin position="160"/>
        <end position="183"/>
    </location>
</feature>
<reference evidence="9" key="1">
    <citation type="journal article" date="2020" name="Stud. Mycol.">
        <title>101 Dothideomycetes genomes: a test case for predicting lifestyles and emergence of pathogens.</title>
        <authorList>
            <person name="Haridas S."/>
            <person name="Albert R."/>
            <person name="Binder M."/>
            <person name="Bloem J."/>
            <person name="Labutti K."/>
            <person name="Salamov A."/>
            <person name="Andreopoulos B."/>
            <person name="Baker S."/>
            <person name="Barry K."/>
            <person name="Bills G."/>
            <person name="Bluhm B."/>
            <person name="Cannon C."/>
            <person name="Castanera R."/>
            <person name="Culley D."/>
            <person name="Daum C."/>
            <person name="Ezra D."/>
            <person name="Gonzalez J."/>
            <person name="Henrissat B."/>
            <person name="Kuo A."/>
            <person name="Liang C."/>
            <person name="Lipzen A."/>
            <person name="Lutzoni F."/>
            <person name="Magnuson J."/>
            <person name="Mondo S."/>
            <person name="Nolan M."/>
            <person name="Ohm R."/>
            <person name="Pangilinan J."/>
            <person name="Park H.-J."/>
            <person name="Ramirez L."/>
            <person name="Alfaro M."/>
            <person name="Sun H."/>
            <person name="Tritt A."/>
            <person name="Yoshinaga Y."/>
            <person name="Zwiers L.-H."/>
            <person name="Turgeon B."/>
            <person name="Goodwin S."/>
            <person name="Spatafora J."/>
            <person name="Crous P."/>
            <person name="Grigoriev I."/>
        </authorList>
    </citation>
    <scope>NUCLEOTIDE SEQUENCE</scope>
    <source>
        <strain evidence="9">CBS 175.79</strain>
    </source>
</reference>
<evidence type="ECO:0000256" key="5">
    <source>
        <dbReference type="ARBA" id="ARBA00022692"/>
    </source>
</evidence>
<evidence type="ECO:0000313" key="10">
    <source>
        <dbReference type="Proteomes" id="UP000799778"/>
    </source>
</evidence>
<dbReference type="RefSeq" id="XP_033385598.1">
    <property type="nucleotide sequence ID" value="XM_033525008.1"/>
</dbReference>
<feature type="transmembrane region" description="Helical" evidence="8">
    <location>
        <begin position="120"/>
        <end position="140"/>
    </location>
</feature>
<dbReference type="EMBL" id="ML978068">
    <property type="protein sequence ID" value="KAF2017259.1"/>
    <property type="molecule type" value="Genomic_DNA"/>
</dbReference>
<proteinExistence type="predicted"/>
<dbReference type="InterPro" id="IPR007272">
    <property type="entry name" value="Sulf_transp_TsuA/YedE"/>
</dbReference>
<dbReference type="OrthoDB" id="10254418at2759"/>
<dbReference type="GeneID" id="54282405"/>
<dbReference type="InterPro" id="IPR046513">
    <property type="entry name" value="DUF6691"/>
</dbReference>
<keyword evidence="10" id="KW-1185">Reference proteome</keyword>
<evidence type="ECO:0000256" key="3">
    <source>
        <dbReference type="ARBA" id="ARBA00022475"/>
    </source>
</evidence>
<keyword evidence="2" id="KW-0813">Transport</keyword>
<organism evidence="9 10">
    <name type="scientific">Aaosphaeria arxii CBS 175.79</name>
    <dbReference type="NCBI Taxonomy" id="1450172"/>
    <lineage>
        <taxon>Eukaryota</taxon>
        <taxon>Fungi</taxon>
        <taxon>Dikarya</taxon>
        <taxon>Ascomycota</taxon>
        <taxon>Pezizomycotina</taxon>
        <taxon>Dothideomycetes</taxon>
        <taxon>Pleosporomycetidae</taxon>
        <taxon>Pleosporales</taxon>
        <taxon>Pleosporales incertae sedis</taxon>
        <taxon>Aaosphaeria</taxon>
    </lineage>
</organism>
<evidence type="ECO:0000256" key="1">
    <source>
        <dbReference type="ARBA" id="ARBA00004429"/>
    </source>
</evidence>
<keyword evidence="5 8" id="KW-0812">Transmembrane</keyword>
<comment type="subcellular location">
    <subcellularLocation>
        <location evidence="1">Cell inner membrane</location>
        <topology evidence="1">Multi-pass membrane protein</topology>
    </subcellularLocation>
</comment>
<dbReference type="GO" id="GO:0005886">
    <property type="term" value="C:plasma membrane"/>
    <property type="evidence" value="ECO:0007669"/>
    <property type="project" value="UniProtKB-SubCell"/>
</dbReference>
<dbReference type="Proteomes" id="UP000799778">
    <property type="component" value="Unassembled WGS sequence"/>
</dbReference>
<gene>
    <name evidence="9" type="ORF">BU24DRAFT_388317</name>
</gene>
<dbReference type="Pfam" id="PF20398">
    <property type="entry name" value="DUF6691"/>
    <property type="match status" value="1"/>
</dbReference>
<evidence type="ECO:0000313" key="9">
    <source>
        <dbReference type="EMBL" id="KAF2017259.1"/>
    </source>
</evidence>